<proteinExistence type="predicted"/>
<dbReference type="AlphaFoldDB" id="A0A540WN15"/>
<organism evidence="1 2">
    <name type="scientific">Myxococcus llanfairpwllgwyngyllgogerychwyrndrobwllllantysiliogogogochensis</name>
    <dbReference type="NCBI Taxonomy" id="2590453"/>
    <lineage>
        <taxon>Bacteria</taxon>
        <taxon>Pseudomonadati</taxon>
        <taxon>Myxococcota</taxon>
        <taxon>Myxococcia</taxon>
        <taxon>Myxococcales</taxon>
        <taxon>Cystobacterineae</taxon>
        <taxon>Myxococcaceae</taxon>
        <taxon>Myxococcus</taxon>
    </lineage>
</organism>
<accession>A0A540WN15</accession>
<protein>
    <submittedName>
        <fullName evidence="1">Uncharacterized protein</fullName>
    </submittedName>
</protein>
<comment type="caution">
    <text evidence="1">The sequence shown here is derived from an EMBL/GenBank/DDBJ whole genome shotgun (WGS) entry which is preliminary data.</text>
</comment>
<evidence type="ECO:0000313" key="2">
    <source>
        <dbReference type="Proteomes" id="UP000315369"/>
    </source>
</evidence>
<keyword evidence="2" id="KW-1185">Reference proteome</keyword>
<reference evidence="1 2" key="1">
    <citation type="submission" date="2019-06" db="EMBL/GenBank/DDBJ databases">
        <authorList>
            <person name="Livingstone P."/>
            <person name="Whitworth D."/>
        </authorList>
    </citation>
    <scope>NUCLEOTIDE SEQUENCE [LARGE SCALE GENOMIC DNA]</scope>
    <source>
        <strain evidence="1 2">AM401</strain>
    </source>
</reference>
<gene>
    <name evidence="1" type="ORF">FJV41_39625</name>
</gene>
<evidence type="ECO:0000313" key="1">
    <source>
        <dbReference type="EMBL" id="TQF10413.1"/>
    </source>
</evidence>
<dbReference type="RefSeq" id="WP_141647809.1">
    <property type="nucleotide sequence ID" value="NZ_VIFM01000257.1"/>
</dbReference>
<name>A0A540WN15_9BACT</name>
<sequence>MQFVEFIVPPRKKISLNVSFDSSSKDENEIIVIEKTSGQRLFNTINFEQEHARQWESPVNNSPIPMTIIVSAQHKPGGANEAARWEPSALVVGPSSDKDVHVEVTNGARSITSVSTAKVSWR</sequence>
<dbReference type="EMBL" id="VIFM01000257">
    <property type="protein sequence ID" value="TQF10413.1"/>
    <property type="molecule type" value="Genomic_DNA"/>
</dbReference>
<dbReference type="Proteomes" id="UP000315369">
    <property type="component" value="Unassembled WGS sequence"/>
</dbReference>